<dbReference type="STRING" id="1291379.TPE_1619"/>
<dbReference type="AlphaFoldDB" id="S6A0B0"/>
<organism evidence="1 2">
    <name type="scientific">Treponema pedis str. T A4</name>
    <dbReference type="NCBI Taxonomy" id="1291379"/>
    <lineage>
        <taxon>Bacteria</taxon>
        <taxon>Pseudomonadati</taxon>
        <taxon>Spirochaetota</taxon>
        <taxon>Spirochaetia</taxon>
        <taxon>Spirochaetales</taxon>
        <taxon>Treponemataceae</taxon>
        <taxon>Treponema</taxon>
    </lineage>
</organism>
<sequence length="121" mass="13844">MKTNPYIYSQPNYLLRTAIEAVHAVRQSRTSSPILFAVCISKKQALTGGKSLACEDKCSKKIGEVLVQQADRHSFEASAVHILVYFYIIMINKYMQPAVQRCLRLLNFEFCHSAKHRGLYF</sequence>
<keyword evidence="2" id="KW-1185">Reference proteome</keyword>
<dbReference type="KEGG" id="tped:TPE_1619"/>
<proteinExistence type="predicted"/>
<accession>S6A0B0</accession>
<dbReference type="PATRIC" id="fig|1291379.3.peg.1600"/>
<dbReference type="RefSeq" id="WP_020965402.1">
    <property type="nucleotide sequence ID" value="NC_022097.1"/>
</dbReference>
<evidence type="ECO:0000313" key="2">
    <source>
        <dbReference type="Proteomes" id="UP000015620"/>
    </source>
</evidence>
<dbReference type="Proteomes" id="UP000015620">
    <property type="component" value="Chromosome"/>
</dbReference>
<dbReference type="HOGENOM" id="CLU_153955_1_0_12"/>
<dbReference type="GeneID" id="301090150"/>
<protein>
    <submittedName>
        <fullName evidence="1">Uncharacterized protein</fullName>
    </submittedName>
</protein>
<gene>
    <name evidence="1" type="ORF">TPE_1619</name>
</gene>
<evidence type="ECO:0000313" key="1">
    <source>
        <dbReference type="EMBL" id="AGT44103.1"/>
    </source>
</evidence>
<reference evidence="1 2" key="1">
    <citation type="journal article" date="2013" name="PLoS ONE">
        <title>Genome-Wide Relatedness of Treponema pedis, from Gingiva and Necrotic Skin Lesions of Pigs, with the Human Oral Pathogen Treponema denticola.</title>
        <authorList>
            <person name="Svartstrom O."/>
            <person name="Mushtaq M."/>
            <person name="Pringle M."/>
            <person name="Segerman B."/>
        </authorList>
    </citation>
    <scope>NUCLEOTIDE SEQUENCE [LARGE SCALE GENOMIC DNA]</scope>
    <source>
        <strain evidence="1">T A4</strain>
    </source>
</reference>
<dbReference type="EMBL" id="CP004120">
    <property type="protein sequence ID" value="AGT44103.1"/>
    <property type="molecule type" value="Genomic_DNA"/>
</dbReference>
<name>S6A0B0_9SPIR</name>